<comment type="caution">
    <text evidence="2">The sequence shown here is derived from an EMBL/GenBank/DDBJ whole genome shotgun (WGS) entry which is preliminary data.</text>
</comment>
<accession>A0A7J6S620</accession>
<evidence type="ECO:0000256" key="1">
    <source>
        <dbReference type="SAM" id="MobiDB-lite"/>
    </source>
</evidence>
<feature type="region of interest" description="Disordered" evidence="1">
    <location>
        <begin position="1"/>
        <end position="50"/>
    </location>
</feature>
<evidence type="ECO:0000313" key="2">
    <source>
        <dbReference type="EMBL" id="KAF4727886.1"/>
    </source>
</evidence>
<keyword evidence="3" id="KW-1185">Reference proteome</keyword>
<name>A0A7J6S620_PEROL</name>
<sequence length="130" mass="13799">MATPSSSLIPDHRLPRTASDLSGAVDSTITNVPAVGPTPDDDDAVAVPPRSSRRATVFAAKIFPSGSSMAVDHSLAVDKRESMALELSASGSLEPQKVLVLENICKELKQRAMVVGDSNRKMDLIRRATT</sequence>
<gene>
    <name evidence="2" type="ORF">FOZ63_025969</name>
</gene>
<proteinExistence type="predicted"/>
<feature type="non-terminal residue" evidence="2">
    <location>
        <position position="1"/>
    </location>
</feature>
<dbReference type="Proteomes" id="UP000553632">
    <property type="component" value="Unassembled WGS sequence"/>
</dbReference>
<dbReference type="AlphaFoldDB" id="A0A7J6S620"/>
<protein>
    <submittedName>
        <fullName evidence="2">Uncharacterized protein</fullName>
    </submittedName>
</protein>
<organism evidence="2 3">
    <name type="scientific">Perkinsus olseni</name>
    <name type="common">Perkinsus atlanticus</name>
    <dbReference type="NCBI Taxonomy" id="32597"/>
    <lineage>
        <taxon>Eukaryota</taxon>
        <taxon>Sar</taxon>
        <taxon>Alveolata</taxon>
        <taxon>Perkinsozoa</taxon>
        <taxon>Perkinsea</taxon>
        <taxon>Perkinsida</taxon>
        <taxon>Perkinsidae</taxon>
        <taxon>Perkinsus</taxon>
    </lineage>
</organism>
<reference evidence="2 3" key="1">
    <citation type="submission" date="2020-04" db="EMBL/GenBank/DDBJ databases">
        <title>Perkinsus olseni comparative genomics.</title>
        <authorList>
            <person name="Bogema D.R."/>
        </authorList>
    </citation>
    <scope>NUCLEOTIDE SEQUENCE [LARGE SCALE GENOMIC DNA]</scope>
    <source>
        <strain evidence="2 3">ATCC PRA-207</strain>
    </source>
</reference>
<evidence type="ECO:0000313" key="3">
    <source>
        <dbReference type="Proteomes" id="UP000553632"/>
    </source>
</evidence>
<dbReference type="EMBL" id="JABANO010020796">
    <property type="protein sequence ID" value="KAF4727886.1"/>
    <property type="molecule type" value="Genomic_DNA"/>
</dbReference>